<dbReference type="Proteomes" id="UP000501130">
    <property type="component" value="Chromosome"/>
</dbReference>
<name>A0ABX6N2P0_9BURK</name>
<evidence type="ECO:0000313" key="1">
    <source>
        <dbReference type="EMBL" id="QJR28358.1"/>
    </source>
</evidence>
<gene>
    <name evidence="1" type="ORF">HKT17_00875</name>
</gene>
<sequence length="251" mass="29311">MSLPKTLQVEWWRWWSNPLIGLNSDHQHRMPYALGKAGKSSVDYFQLLQTRSVLELDDHPDQDLLHYPELISISLSTQKQLEMHLIKVASLTLDSSIIHARPQEWDQKFNVKSADEIRKIIEFYRSIPIRLNRWQYQCANAINQDDRLVISIQTRVEIGLGVVLKSYFPSFFKRWALNVPHQVVRLVDTIDPIEQGLWKEVHEWLATEIQALFDEINQQHQEPKLEIENDLLLDGDYTTVDVDQLYGGANA</sequence>
<reference evidence="1 2" key="1">
    <citation type="submission" date="2020-05" db="EMBL/GenBank/DDBJ databases">
        <title>Compete genome of Limnobacter sp. SAORIC-580.</title>
        <authorList>
            <person name="Song J."/>
            <person name="Cho J.-C."/>
        </authorList>
    </citation>
    <scope>NUCLEOTIDE SEQUENCE [LARGE SCALE GENOMIC DNA]</scope>
    <source>
        <strain evidence="1 2">SAORIC-580</strain>
    </source>
</reference>
<proteinExistence type="predicted"/>
<keyword evidence="2" id="KW-1185">Reference proteome</keyword>
<dbReference type="EMBL" id="CP053084">
    <property type="protein sequence ID" value="QJR28358.1"/>
    <property type="molecule type" value="Genomic_DNA"/>
</dbReference>
<accession>A0ABX6N2P0</accession>
<protein>
    <submittedName>
        <fullName evidence="1">Uncharacterized protein</fullName>
    </submittedName>
</protein>
<organism evidence="1 2">
    <name type="scientific">Limnobacter profundi</name>
    <dbReference type="NCBI Taxonomy" id="2732163"/>
    <lineage>
        <taxon>Bacteria</taxon>
        <taxon>Pseudomonadati</taxon>
        <taxon>Pseudomonadota</taxon>
        <taxon>Betaproteobacteria</taxon>
        <taxon>Burkholderiales</taxon>
        <taxon>Burkholderiaceae</taxon>
        <taxon>Limnobacter</taxon>
    </lineage>
</organism>
<dbReference type="RefSeq" id="WP_171097135.1">
    <property type="nucleotide sequence ID" value="NZ_CP053084.1"/>
</dbReference>
<evidence type="ECO:0000313" key="2">
    <source>
        <dbReference type="Proteomes" id="UP000501130"/>
    </source>
</evidence>